<accession>T1K531</accession>
<protein>
    <submittedName>
        <fullName evidence="1">Uncharacterized protein</fullName>
    </submittedName>
</protein>
<proteinExistence type="predicted"/>
<name>T1K531_TETUR</name>
<evidence type="ECO:0000313" key="2">
    <source>
        <dbReference type="Proteomes" id="UP000015104"/>
    </source>
</evidence>
<reference evidence="2" key="1">
    <citation type="submission" date="2011-08" db="EMBL/GenBank/DDBJ databases">
        <authorList>
            <person name="Rombauts S."/>
        </authorList>
    </citation>
    <scope>NUCLEOTIDE SEQUENCE</scope>
    <source>
        <strain evidence="2">London</strain>
    </source>
</reference>
<keyword evidence="2" id="KW-1185">Reference proteome</keyword>
<sequence>MYTHAINAQPRRQTTKLKFRKQNKLLLPLESRDCLLYTYQIKSGHILS</sequence>
<dbReference type="EMBL" id="CAEY01001585">
    <property type="status" value="NOT_ANNOTATED_CDS"/>
    <property type="molecule type" value="Genomic_DNA"/>
</dbReference>
<reference evidence="1" key="2">
    <citation type="submission" date="2015-06" db="UniProtKB">
        <authorList>
            <consortium name="EnsemblMetazoa"/>
        </authorList>
    </citation>
    <scope>IDENTIFICATION</scope>
</reference>
<dbReference type="AlphaFoldDB" id="T1K531"/>
<dbReference type="HOGENOM" id="CLU_3160575_0_0_1"/>
<dbReference type="EnsemblMetazoa" id="tetur05g04820.1">
    <property type="protein sequence ID" value="tetur05g04820.1"/>
    <property type="gene ID" value="tetur05g04820"/>
</dbReference>
<evidence type="ECO:0000313" key="1">
    <source>
        <dbReference type="EnsemblMetazoa" id="tetur05g04820.1"/>
    </source>
</evidence>
<organism evidence="1 2">
    <name type="scientific">Tetranychus urticae</name>
    <name type="common">Two-spotted spider mite</name>
    <dbReference type="NCBI Taxonomy" id="32264"/>
    <lineage>
        <taxon>Eukaryota</taxon>
        <taxon>Metazoa</taxon>
        <taxon>Ecdysozoa</taxon>
        <taxon>Arthropoda</taxon>
        <taxon>Chelicerata</taxon>
        <taxon>Arachnida</taxon>
        <taxon>Acari</taxon>
        <taxon>Acariformes</taxon>
        <taxon>Trombidiformes</taxon>
        <taxon>Prostigmata</taxon>
        <taxon>Eleutherengona</taxon>
        <taxon>Raphignathae</taxon>
        <taxon>Tetranychoidea</taxon>
        <taxon>Tetranychidae</taxon>
        <taxon>Tetranychus</taxon>
    </lineage>
</organism>
<dbReference type="Proteomes" id="UP000015104">
    <property type="component" value="Unassembled WGS sequence"/>
</dbReference>